<comment type="catalytic activity">
    <reaction evidence="4">
        <text>L-proline + NAD(+) = (S)-1-pyrroline-5-carboxylate + NADH + 2 H(+)</text>
        <dbReference type="Rhea" id="RHEA:14105"/>
        <dbReference type="ChEBI" id="CHEBI:15378"/>
        <dbReference type="ChEBI" id="CHEBI:17388"/>
        <dbReference type="ChEBI" id="CHEBI:57540"/>
        <dbReference type="ChEBI" id="CHEBI:57945"/>
        <dbReference type="ChEBI" id="CHEBI:60039"/>
        <dbReference type="EC" id="1.5.1.2"/>
    </reaction>
</comment>
<dbReference type="FunFam" id="1.10.3730.10:FF:000001">
    <property type="entry name" value="Pyrroline-5-carboxylate reductase"/>
    <property type="match status" value="1"/>
</dbReference>
<dbReference type="EMBL" id="CP003096">
    <property type="protein sequence ID" value="AER67180.1"/>
    <property type="molecule type" value="Genomic_DNA"/>
</dbReference>
<dbReference type="GO" id="GO:0005737">
    <property type="term" value="C:cytoplasm"/>
    <property type="evidence" value="ECO:0007669"/>
    <property type="project" value="UniProtKB-SubCell"/>
</dbReference>
<dbReference type="NCBIfam" id="TIGR00112">
    <property type="entry name" value="proC"/>
    <property type="match status" value="1"/>
</dbReference>
<dbReference type="PIRSF" id="PIRSF000193">
    <property type="entry name" value="Pyrrol-5-carb_rd"/>
    <property type="match status" value="1"/>
</dbReference>
<evidence type="ECO:0000256" key="6">
    <source>
        <dbReference type="PIRSR" id="PIRSR000193-1"/>
    </source>
</evidence>
<dbReference type="OrthoDB" id="9805754at2"/>
<dbReference type="EC" id="1.5.1.2" evidence="4 5"/>
<dbReference type="HAMAP" id="MF_01925">
    <property type="entry name" value="P5C_reductase"/>
    <property type="match status" value="1"/>
</dbReference>
<dbReference type="Gene3D" id="3.40.50.720">
    <property type="entry name" value="NAD(P)-binding Rossmann-like Domain"/>
    <property type="match status" value="1"/>
</dbReference>
<feature type="domain" description="Pyrroline-5-carboxylate reductase catalytic N-terminal" evidence="7">
    <location>
        <begin position="7"/>
        <end position="94"/>
    </location>
</feature>
<evidence type="ECO:0000259" key="7">
    <source>
        <dbReference type="Pfam" id="PF03807"/>
    </source>
</evidence>
<keyword evidence="4" id="KW-0963">Cytoplasm</keyword>
<dbReference type="PANTHER" id="PTHR11645:SF0">
    <property type="entry name" value="PYRROLINE-5-CARBOXYLATE REDUCTASE 3"/>
    <property type="match status" value="1"/>
</dbReference>
<dbReference type="InterPro" id="IPR036291">
    <property type="entry name" value="NAD(P)-bd_dom_sf"/>
</dbReference>
<gene>
    <name evidence="4" type="primary">proC</name>
    <name evidence="9" type="ordered locus">Tlie_1454</name>
</gene>
<name>G7V6Z1_THELD</name>
<comment type="subcellular location">
    <subcellularLocation>
        <location evidence="4">Cytoplasm</location>
    </subcellularLocation>
</comment>
<keyword evidence="2 4" id="KW-0521">NADP</keyword>
<dbReference type="HOGENOM" id="CLU_042344_1_2_0"/>
<dbReference type="KEGG" id="tli:Tlie_1454"/>
<dbReference type="STRING" id="580340.Tlie_1454"/>
<reference evidence="9 10" key="2">
    <citation type="journal article" date="2012" name="Stand. Genomic Sci.">
        <title>Genome sequence of the moderately thermophilic, amino-acid-degrading and sulfur-reducing bacterium Thermovirga lienii type strain (Cas60314(T)).</title>
        <authorList>
            <person name="Goker M."/>
            <person name="Saunders E."/>
            <person name="Lapidus A."/>
            <person name="Nolan M."/>
            <person name="Lucas S."/>
            <person name="Hammon N."/>
            <person name="Deshpande S."/>
            <person name="Cheng J.F."/>
            <person name="Han C."/>
            <person name="Tapia R."/>
            <person name="Goodwin L.A."/>
            <person name="Pitluck S."/>
            <person name="Liolios K."/>
            <person name="Mavromatis K."/>
            <person name="Pagani I."/>
            <person name="Ivanova N."/>
            <person name="Mikhailova N."/>
            <person name="Pati A."/>
            <person name="Chen A."/>
            <person name="Palaniappan K."/>
            <person name="Land M."/>
            <person name="Chang Y.J."/>
            <person name="Jeffries C.D."/>
            <person name="Brambilla E.M."/>
            <person name="Rohde M."/>
            <person name="Spring S."/>
            <person name="Detter J.C."/>
            <person name="Woyke T."/>
            <person name="Bristow J."/>
            <person name="Eisen J.A."/>
            <person name="Markowitz V."/>
            <person name="Hugenholtz P."/>
            <person name="Kyrpides N.C."/>
            <person name="Klenk H.P."/>
        </authorList>
    </citation>
    <scope>NUCLEOTIDE SEQUENCE [LARGE SCALE GENOMIC DNA]</scope>
    <source>
        <strain evidence="10">ATCC BAA-1197 / DSM 17291 / Cas60314</strain>
    </source>
</reference>
<accession>G7V6Z1</accession>
<dbReference type="GO" id="GO:0055129">
    <property type="term" value="P:L-proline biosynthetic process"/>
    <property type="evidence" value="ECO:0007669"/>
    <property type="project" value="UniProtKB-UniRule"/>
</dbReference>
<dbReference type="SUPFAM" id="SSF51735">
    <property type="entry name" value="NAD(P)-binding Rossmann-fold domains"/>
    <property type="match status" value="1"/>
</dbReference>
<organism evidence="9 10">
    <name type="scientific">Thermovirga lienii (strain ATCC BAA-1197 / DSM 17291 / Cas60314)</name>
    <dbReference type="NCBI Taxonomy" id="580340"/>
    <lineage>
        <taxon>Bacteria</taxon>
        <taxon>Thermotogati</taxon>
        <taxon>Synergistota</taxon>
        <taxon>Synergistia</taxon>
        <taxon>Synergistales</taxon>
        <taxon>Thermovirgaceae</taxon>
        <taxon>Thermovirga</taxon>
    </lineage>
</organism>
<sequence length="275" mass="29554">MSGNKTTVTIIGAGIIGGAIAEALTPHFNVIATRRKVHKLNGLEEKGVKVSQDNRDAARKGDVIILSVKPSQVISVLKEIKEEAKGKVIISFAAAIPTELMKKVVSGSKIVRAMTNTAVKVRKGYTLYTHSDDLNDEELSLLCTIFSKLGEKQRVDEAHMDVLTAMSGSGPAYIFTVVEAMIYGALREGLPRALALQAAAHTAIGASCLLLESGKHPAELRDMVLTPGGVTIDGIYELEESRIRTAFMKAISAASSRARVLSEEVRRKAEGEIEE</sequence>
<evidence type="ECO:0000256" key="4">
    <source>
        <dbReference type="HAMAP-Rule" id="MF_01925"/>
    </source>
</evidence>
<dbReference type="Pfam" id="PF03807">
    <property type="entry name" value="F420_oxidored"/>
    <property type="match status" value="1"/>
</dbReference>
<dbReference type="InterPro" id="IPR029036">
    <property type="entry name" value="P5CR_dimer"/>
</dbReference>
<dbReference type="AlphaFoldDB" id="G7V6Z1"/>
<dbReference type="InterPro" id="IPR000304">
    <property type="entry name" value="Pyrroline-COOH_reductase"/>
</dbReference>
<keyword evidence="3 4" id="KW-0560">Oxidoreductase</keyword>
<dbReference type="UniPathway" id="UPA00098">
    <property type="reaction ID" value="UER00361"/>
</dbReference>
<reference evidence="10" key="1">
    <citation type="submission" date="2011-10" db="EMBL/GenBank/DDBJ databases">
        <title>The complete genome of chromosome of Thermovirga lienii DSM 17291.</title>
        <authorList>
            <consortium name="US DOE Joint Genome Institute (JGI-PGF)"/>
            <person name="Lucas S."/>
            <person name="Copeland A."/>
            <person name="Lapidus A."/>
            <person name="Glavina del Rio T."/>
            <person name="Dalin E."/>
            <person name="Tice H."/>
            <person name="Bruce D."/>
            <person name="Goodwin L."/>
            <person name="Pitluck S."/>
            <person name="Peters L."/>
            <person name="Mikhailova N."/>
            <person name="Saunders E."/>
            <person name="Kyrpides N."/>
            <person name="Mavromatis K."/>
            <person name="Ivanova N."/>
            <person name="Last F.I."/>
            <person name="Brettin T."/>
            <person name="Detter J.C."/>
            <person name="Han C."/>
            <person name="Larimer F."/>
            <person name="Land M."/>
            <person name="Hauser L."/>
            <person name="Markowitz V."/>
            <person name="Cheng J.-F."/>
            <person name="Hugenholtz P."/>
            <person name="Woyke T."/>
            <person name="Wu D."/>
            <person name="Spring S."/>
            <person name="Schroeder M."/>
            <person name="Brambilla E.-M."/>
            <person name="Klenk H.-P."/>
            <person name="Eisen J.A."/>
        </authorList>
    </citation>
    <scope>NUCLEOTIDE SEQUENCE [LARGE SCALE GENOMIC DNA]</scope>
    <source>
        <strain evidence="10">ATCC BAA-1197 / DSM 17291 / Cas60314</strain>
    </source>
</reference>
<dbReference type="PANTHER" id="PTHR11645">
    <property type="entry name" value="PYRROLINE-5-CARBOXYLATE REDUCTASE"/>
    <property type="match status" value="1"/>
</dbReference>
<proteinExistence type="inferred from homology"/>
<evidence type="ECO:0000256" key="2">
    <source>
        <dbReference type="ARBA" id="ARBA00022857"/>
    </source>
</evidence>
<dbReference type="InterPro" id="IPR008927">
    <property type="entry name" value="6-PGluconate_DH-like_C_sf"/>
</dbReference>
<keyword evidence="10" id="KW-1185">Reference proteome</keyword>
<dbReference type="SUPFAM" id="SSF48179">
    <property type="entry name" value="6-phosphogluconate dehydrogenase C-terminal domain-like"/>
    <property type="match status" value="1"/>
</dbReference>
<evidence type="ECO:0000313" key="9">
    <source>
        <dbReference type="EMBL" id="AER67180.1"/>
    </source>
</evidence>
<dbReference type="eggNOG" id="COG0345">
    <property type="taxonomic scope" value="Bacteria"/>
</dbReference>
<evidence type="ECO:0000256" key="5">
    <source>
        <dbReference type="NCBIfam" id="TIGR00112"/>
    </source>
</evidence>
<comment type="catalytic activity">
    <reaction evidence="4">
        <text>L-proline + NADP(+) = (S)-1-pyrroline-5-carboxylate + NADPH + 2 H(+)</text>
        <dbReference type="Rhea" id="RHEA:14109"/>
        <dbReference type="ChEBI" id="CHEBI:15378"/>
        <dbReference type="ChEBI" id="CHEBI:17388"/>
        <dbReference type="ChEBI" id="CHEBI:57783"/>
        <dbReference type="ChEBI" id="CHEBI:58349"/>
        <dbReference type="ChEBI" id="CHEBI:60039"/>
        <dbReference type="EC" id="1.5.1.2"/>
    </reaction>
</comment>
<evidence type="ECO:0000256" key="3">
    <source>
        <dbReference type="ARBA" id="ARBA00023002"/>
    </source>
</evidence>
<dbReference type="Proteomes" id="UP000005868">
    <property type="component" value="Chromosome"/>
</dbReference>
<dbReference type="GO" id="GO:0004735">
    <property type="term" value="F:pyrroline-5-carboxylate reductase activity"/>
    <property type="evidence" value="ECO:0007669"/>
    <property type="project" value="UniProtKB-UniRule"/>
</dbReference>
<feature type="domain" description="Pyrroline-5-carboxylate reductase dimerisation" evidence="8">
    <location>
        <begin position="157"/>
        <end position="259"/>
    </location>
</feature>
<dbReference type="Pfam" id="PF14748">
    <property type="entry name" value="P5CR_dimer"/>
    <property type="match status" value="1"/>
</dbReference>
<comment type="pathway">
    <text evidence="4">Amino-acid biosynthesis; L-proline biosynthesis; L-proline from L-glutamate 5-semialdehyde: step 1/1.</text>
</comment>
<feature type="binding site" evidence="6">
    <location>
        <position position="54"/>
    </location>
    <ligand>
        <name>NADPH</name>
        <dbReference type="ChEBI" id="CHEBI:57783"/>
    </ligand>
</feature>
<evidence type="ECO:0000313" key="10">
    <source>
        <dbReference type="Proteomes" id="UP000005868"/>
    </source>
</evidence>
<protein>
    <recommendedName>
        <fullName evidence="4 5">Pyrroline-5-carboxylate reductase</fullName>
        <shortName evidence="4">P5C reductase</shortName>
        <shortName evidence="4">P5CR</shortName>
        <ecNumber evidence="4 5">1.5.1.2</ecNumber>
    </recommendedName>
    <alternativeName>
        <fullName evidence="4">PCA reductase</fullName>
    </alternativeName>
</protein>
<evidence type="ECO:0000259" key="8">
    <source>
        <dbReference type="Pfam" id="PF14748"/>
    </source>
</evidence>
<keyword evidence="4" id="KW-0641">Proline biosynthesis</keyword>
<comment type="function">
    <text evidence="4">Catalyzes the reduction of 1-pyrroline-5-carboxylate (PCA) to L-proline.</text>
</comment>
<comment type="similarity">
    <text evidence="1 4">Belongs to the pyrroline-5-carboxylate reductase family.</text>
</comment>
<keyword evidence="4" id="KW-0028">Amino-acid biosynthesis</keyword>
<evidence type="ECO:0000256" key="1">
    <source>
        <dbReference type="ARBA" id="ARBA00005525"/>
    </source>
</evidence>
<dbReference type="InterPro" id="IPR028939">
    <property type="entry name" value="P5C_Rdtase_cat_N"/>
</dbReference>
<dbReference type="Gene3D" id="1.10.3730.10">
    <property type="entry name" value="ProC C-terminal domain-like"/>
    <property type="match status" value="1"/>
</dbReference>